<feature type="transmembrane region" description="Helical" evidence="8">
    <location>
        <begin position="74"/>
        <end position="93"/>
    </location>
</feature>
<evidence type="ECO:0000256" key="6">
    <source>
        <dbReference type="ARBA" id="ARBA00023136"/>
    </source>
</evidence>
<feature type="transmembrane region" description="Helical" evidence="8">
    <location>
        <begin position="127"/>
        <end position="149"/>
    </location>
</feature>
<proteinExistence type="inferred from homology"/>
<feature type="transmembrane region" description="Helical" evidence="8">
    <location>
        <begin position="322"/>
        <end position="342"/>
    </location>
</feature>
<feature type="domain" description="Major facilitator superfamily (MFS) profile" evidence="9">
    <location>
        <begin position="21"/>
        <end position="470"/>
    </location>
</feature>
<dbReference type="PROSITE" id="PS00216">
    <property type="entry name" value="SUGAR_TRANSPORT_1"/>
    <property type="match status" value="1"/>
</dbReference>
<dbReference type="NCBIfam" id="TIGR00879">
    <property type="entry name" value="SP"/>
    <property type="match status" value="1"/>
</dbReference>
<reference evidence="10 11" key="1">
    <citation type="journal article" date="2018" name="IMA Fungus">
        <title>IMA Genome-F 9: Draft genome sequence of Annulohypoxylon stygium, Aspergillus mulundensis, Berkeleyomyces basicola (syn. Thielaviopsis basicola), Ceratocystis smalleyi, two Cercospora beticola strains, Coleophoma cylindrospora, Fusarium fracticaudum, Phialophora cf. hyalina, and Morchella septimelata.</title>
        <authorList>
            <person name="Wingfield B.D."/>
            <person name="Bills G.F."/>
            <person name="Dong Y."/>
            <person name="Huang W."/>
            <person name="Nel W.J."/>
            <person name="Swalarsk-Parry B.S."/>
            <person name="Vaghefi N."/>
            <person name="Wilken P.M."/>
            <person name="An Z."/>
            <person name="de Beer Z.W."/>
            <person name="De Vos L."/>
            <person name="Chen L."/>
            <person name="Duong T.A."/>
            <person name="Gao Y."/>
            <person name="Hammerbacher A."/>
            <person name="Kikkert J.R."/>
            <person name="Li Y."/>
            <person name="Li H."/>
            <person name="Li K."/>
            <person name="Li Q."/>
            <person name="Liu X."/>
            <person name="Ma X."/>
            <person name="Naidoo K."/>
            <person name="Pethybridge S.J."/>
            <person name="Sun J."/>
            <person name="Steenkamp E.T."/>
            <person name="van der Nest M.A."/>
            <person name="van Wyk S."/>
            <person name="Wingfield M.J."/>
            <person name="Xiong C."/>
            <person name="Yue Q."/>
            <person name="Zhang X."/>
        </authorList>
    </citation>
    <scope>NUCLEOTIDE SEQUENCE [LARGE SCALE GENOMIC DNA]</scope>
    <source>
        <strain evidence="10 11">DSM 5745</strain>
    </source>
</reference>
<feature type="transmembrane region" description="Helical" evidence="8">
    <location>
        <begin position="21"/>
        <end position="43"/>
    </location>
</feature>
<evidence type="ECO:0000256" key="3">
    <source>
        <dbReference type="ARBA" id="ARBA00022448"/>
    </source>
</evidence>
<keyword evidence="4 8" id="KW-0812">Transmembrane</keyword>
<organism evidence="10 11">
    <name type="scientific">Aspergillus mulundensis</name>
    <dbReference type="NCBI Taxonomy" id="1810919"/>
    <lineage>
        <taxon>Eukaryota</taxon>
        <taxon>Fungi</taxon>
        <taxon>Dikarya</taxon>
        <taxon>Ascomycota</taxon>
        <taxon>Pezizomycotina</taxon>
        <taxon>Eurotiomycetes</taxon>
        <taxon>Eurotiomycetidae</taxon>
        <taxon>Eurotiales</taxon>
        <taxon>Aspergillaceae</taxon>
        <taxon>Aspergillus</taxon>
        <taxon>Aspergillus subgen. Nidulantes</taxon>
    </lineage>
</organism>
<dbReference type="OrthoDB" id="6612291at2759"/>
<dbReference type="PROSITE" id="PS50850">
    <property type="entry name" value="MFS"/>
    <property type="match status" value="1"/>
</dbReference>
<dbReference type="RefSeq" id="XP_026600459.1">
    <property type="nucleotide sequence ID" value="XM_026751373.1"/>
</dbReference>
<keyword evidence="3 7" id="KW-0813">Transport</keyword>
<evidence type="ECO:0000256" key="1">
    <source>
        <dbReference type="ARBA" id="ARBA00004141"/>
    </source>
</evidence>
<dbReference type="PANTHER" id="PTHR48022">
    <property type="entry name" value="PLASTIDIC GLUCOSE TRANSPORTER 4"/>
    <property type="match status" value="1"/>
</dbReference>
<feature type="transmembrane region" description="Helical" evidence="8">
    <location>
        <begin position="279"/>
        <end position="302"/>
    </location>
</feature>
<comment type="similarity">
    <text evidence="2 7">Belongs to the major facilitator superfamily. Sugar transporter (TC 2.A.1.1) family.</text>
</comment>
<comment type="caution">
    <text evidence="10">The sequence shown here is derived from an EMBL/GenBank/DDBJ whole genome shotgun (WGS) entry which is preliminary data.</text>
</comment>
<dbReference type="Gene3D" id="1.20.1250.20">
    <property type="entry name" value="MFS general substrate transporter like domains"/>
    <property type="match status" value="1"/>
</dbReference>
<evidence type="ECO:0000313" key="10">
    <source>
        <dbReference type="EMBL" id="RDW67491.1"/>
    </source>
</evidence>
<dbReference type="InterPro" id="IPR005829">
    <property type="entry name" value="Sugar_transporter_CS"/>
</dbReference>
<comment type="subcellular location">
    <subcellularLocation>
        <location evidence="1">Membrane</location>
        <topology evidence="1">Multi-pass membrane protein</topology>
    </subcellularLocation>
</comment>
<sequence length="524" mass="57616">MSDRVTTIFGATGKLLHSLQVLLIGAPAFIVFGYNQAGLGPLATLDSWVSTFPDIDTVHTTGAVKSNNSTKKGAVIAAFQIGALIGALSTTFFSDRFGRRKTIFIGAILTIIGQVLQVASYGIPQFVVGRVILGLGTGQFSVAVPVWQSESSAAKNRGQHVILDGMFMCLGYALCNWIDFGLSRIDESTTQWRVPLAIALLPSLMILLSVFMFPESPRWLVQVNRIEQAERSLATLKGDEATEQEVRAEIAGIQTSLELTSHAKGSLMEMFDKNDEDKLLYRFALCMMLQFFQQMCGGNLISVYASTIFQENLGMSESLAKILASCALTWKFLCCFISFYAIDRLGRRICFIVSGTGMACCMMAMAITNSMGSDNKGASIASAVFIFLFNLFYPIGFLGGNFLYTTEVAPARLRVAMSAFSTANHWLWNFVVVMVTPVALDTIGYKYYVMYTVLSACIPIGVYFFYPETMNRNLELINQVFRDASSPWEIVSMARQLPQGEVAEAQLAAVHKKDGTEVEMKEEA</sequence>
<dbReference type="Proteomes" id="UP000256690">
    <property type="component" value="Unassembled WGS sequence"/>
</dbReference>
<evidence type="ECO:0000259" key="9">
    <source>
        <dbReference type="PROSITE" id="PS50850"/>
    </source>
</evidence>
<keyword evidence="11" id="KW-1185">Reference proteome</keyword>
<dbReference type="PRINTS" id="PR00171">
    <property type="entry name" value="SUGRTRNSPORT"/>
</dbReference>
<dbReference type="Pfam" id="PF00083">
    <property type="entry name" value="Sugar_tr"/>
    <property type="match status" value="1"/>
</dbReference>
<dbReference type="GO" id="GO:0005351">
    <property type="term" value="F:carbohydrate:proton symporter activity"/>
    <property type="evidence" value="ECO:0007669"/>
    <property type="project" value="TreeGrafter"/>
</dbReference>
<dbReference type="InterPro" id="IPR036259">
    <property type="entry name" value="MFS_trans_sf"/>
</dbReference>
<dbReference type="SUPFAM" id="SSF103473">
    <property type="entry name" value="MFS general substrate transporter"/>
    <property type="match status" value="1"/>
</dbReference>
<evidence type="ECO:0000256" key="5">
    <source>
        <dbReference type="ARBA" id="ARBA00022989"/>
    </source>
</evidence>
<feature type="transmembrane region" description="Helical" evidence="8">
    <location>
        <begin position="192"/>
        <end position="213"/>
    </location>
</feature>
<evidence type="ECO:0000256" key="8">
    <source>
        <dbReference type="SAM" id="Phobius"/>
    </source>
</evidence>
<feature type="transmembrane region" description="Helical" evidence="8">
    <location>
        <begin position="380"/>
        <end position="403"/>
    </location>
</feature>
<name>A0A3D8R0Q5_9EURO</name>
<keyword evidence="5 8" id="KW-1133">Transmembrane helix</keyword>
<dbReference type="EMBL" id="PVWQ01000012">
    <property type="protein sequence ID" value="RDW67491.1"/>
    <property type="molecule type" value="Genomic_DNA"/>
</dbReference>
<dbReference type="AlphaFoldDB" id="A0A3D8R0Q5"/>
<keyword evidence="6 8" id="KW-0472">Membrane</keyword>
<evidence type="ECO:0000256" key="7">
    <source>
        <dbReference type="RuleBase" id="RU003346"/>
    </source>
</evidence>
<gene>
    <name evidence="10" type="ORF">DSM5745_09357</name>
</gene>
<dbReference type="InterPro" id="IPR020846">
    <property type="entry name" value="MFS_dom"/>
</dbReference>
<dbReference type="InterPro" id="IPR003663">
    <property type="entry name" value="Sugar/inositol_transpt"/>
</dbReference>
<dbReference type="GeneID" id="38119727"/>
<evidence type="ECO:0000313" key="11">
    <source>
        <dbReference type="Proteomes" id="UP000256690"/>
    </source>
</evidence>
<evidence type="ECO:0000256" key="2">
    <source>
        <dbReference type="ARBA" id="ARBA00010992"/>
    </source>
</evidence>
<dbReference type="PANTHER" id="PTHR48022:SF45">
    <property type="entry name" value="MAJOR FACILITATOR SUPERFAMILY (MFS) PROFILE DOMAIN-CONTAINING PROTEIN-RELATED"/>
    <property type="match status" value="1"/>
</dbReference>
<dbReference type="InterPro" id="IPR005828">
    <property type="entry name" value="MFS_sugar_transport-like"/>
</dbReference>
<feature type="transmembrane region" description="Helical" evidence="8">
    <location>
        <begin position="102"/>
        <end position="121"/>
    </location>
</feature>
<feature type="transmembrane region" description="Helical" evidence="8">
    <location>
        <begin position="447"/>
        <end position="466"/>
    </location>
</feature>
<feature type="transmembrane region" description="Helical" evidence="8">
    <location>
        <begin position="161"/>
        <end position="180"/>
    </location>
</feature>
<evidence type="ECO:0000256" key="4">
    <source>
        <dbReference type="ARBA" id="ARBA00022692"/>
    </source>
</evidence>
<protein>
    <recommendedName>
        <fullName evidence="9">Major facilitator superfamily (MFS) profile domain-containing protein</fullName>
    </recommendedName>
</protein>
<dbReference type="FunFam" id="1.20.1250.20:FF:000090">
    <property type="entry name" value="MFS sugar transporter, putative"/>
    <property type="match status" value="1"/>
</dbReference>
<dbReference type="GO" id="GO:0016020">
    <property type="term" value="C:membrane"/>
    <property type="evidence" value="ECO:0007669"/>
    <property type="project" value="UniProtKB-SubCell"/>
</dbReference>
<dbReference type="InterPro" id="IPR050360">
    <property type="entry name" value="MFS_Sugar_Transporters"/>
</dbReference>
<accession>A0A3D8R0Q5</accession>
<feature type="transmembrane region" description="Helical" evidence="8">
    <location>
        <begin position="349"/>
        <end position="368"/>
    </location>
</feature>